<protein>
    <submittedName>
        <fullName evidence="3">HTH-type transcriptional regulator Xre</fullName>
    </submittedName>
</protein>
<dbReference type="GO" id="GO:0005829">
    <property type="term" value="C:cytosol"/>
    <property type="evidence" value="ECO:0007669"/>
    <property type="project" value="TreeGrafter"/>
</dbReference>
<reference evidence="3" key="1">
    <citation type="submission" date="2019-11" db="EMBL/GenBank/DDBJ databases">
        <authorList>
            <person name="Feng L."/>
        </authorList>
    </citation>
    <scope>NUCLEOTIDE SEQUENCE</scope>
    <source>
        <strain evidence="3">BhanseniiLFYP23</strain>
    </source>
</reference>
<feature type="domain" description="HTH cro/C1-type" evidence="2">
    <location>
        <begin position="7"/>
        <end position="59"/>
    </location>
</feature>
<accession>A0A6N2UVR0</accession>
<keyword evidence="1" id="KW-0238">DNA-binding</keyword>
<dbReference type="InterPro" id="IPR001387">
    <property type="entry name" value="Cro/C1-type_HTH"/>
</dbReference>
<dbReference type="GO" id="GO:0003700">
    <property type="term" value="F:DNA-binding transcription factor activity"/>
    <property type="evidence" value="ECO:0007669"/>
    <property type="project" value="TreeGrafter"/>
</dbReference>
<dbReference type="EMBL" id="CACRSY010000014">
    <property type="protein sequence ID" value="VYT20241.1"/>
    <property type="molecule type" value="Genomic_DNA"/>
</dbReference>
<dbReference type="Pfam" id="PF01381">
    <property type="entry name" value="HTH_3"/>
    <property type="match status" value="1"/>
</dbReference>
<evidence type="ECO:0000259" key="2">
    <source>
        <dbReference type="PROSITE" id="PS50943"/>
    </source>
</evidence>
<dbReference type="Gene3D" id="1.10.260.40">
    <property type="entry name" value="lambda repressor-like DNA-binding domains"/>
    <property type="match status" value="1"/>
</dbReference>
<dbReference type="PANTHER" id="PTHR46797">
    <property type="entry name" value="HTH-TYPE TRANSCRIPTIONAL REGULATOR"/>
    <property type="match status" value="1"/>
</dbReference>
<organism evidence="3">
    <name type="scientific">Blautia hansenii</name>
    <name type="common">Ruminococcus hansenii</name>
    <dbReference type="NCBI Taxonomy" id="1322"/>
    <lineage>
        <taxon>Bacteria</taxon>
        <taxon>Bacillati</taxon>
        <taxon>Bacillota</taxon>
        <taxon>Clostridia</taxon>
        <taxon>Lachnospirales</taxon>
        <taxon>Lachnospiraceae</taxon>
        <taxon>Blautia</taxon>
    </lineage>
</organism>
<dbReference type="PROSITE" id="PS50943">
    <property type="entry name" value="HTH_CROC1"/>
    <property type="match status" value="1"/>
</dbReference>
<evidence type="ECO:0000256" key="1">
    <source>
        <dbReference type="ARBA" id="ARBA00023125"/>
    </source>
</evidence>
<dbReference type="GO" id="GO:0003677">
    <property type="term" value="F:DNA binding"/>
    <property type="evidence" value="ECO:0007669"/>
    <property type="project" value="UniProtKB-KW"/>
</dbReference>
<dbReference type="PANTHER" id="PTHR46797:SF1">
    <property type="entry name" value="METHYLPHOSPHONATE SYNTHASE"/>
    <property type="match status" value="1"/>
</dbReference>
<dbReference type="SMART" id="SM00530">
    <property type="entry name" value="HTH_XRE"/>
    <property type="match status" value="1"/>
</dbReference>
<dbReference type="InterPro" id="IPR010982">
    <property type="entry name" value="Lambda_DNA-bd_dom_sf"/>
</dbReference>
<gene>
    <name evidence="3" type="primary">xre_1</name>
    <name evidence="3" type="ORF">BHLFYP23_00592</name>
</gene>
<dbReference type="InterPro" id="IPR050807">
    <property type="entry name" value="TransReg_Diox_bact_type"/>
</dbReference>
<proteinExistence type="predicted"/>
<sequence>MYEIFSKLLQEHGITPYKVSKETGVSQSTLSDWKRGVSTPKQDKLQKIADYFGVTLEYLMTGEEKEADRYYINDETAQVAQEIFENKELRALFDVQRGMSAEDLQALHGMALALKRKERGGNDDTGC</sequence>
<dbReference type="RefSeq" id="WP_156342540.1">
    <property type="nucleotide sequence ID" value="NZ_CACRSY010000014.1"/>
</dbReference>
<evidence type="ECO:0000313" key="3">
    <source>
        <dbReference type="EMBL" id="VYT20241.1"/>
    </source>
</evidence>
<name>A0A6N2UVR0_BLAHA</name>
<dbReference type="CDD" id="cd00093">
    <property type="entry name" value="HTH_XRE"/>
    <property type="match status" value="1"/>
</dbReference>
<dbReference type="AlphaFoldDB" id="A0A6N2UVR0"/>
<dbReference type="SUPFAM" id="SSF47413">
    <property type="entry name" value="lambda repressor-like DNA-binding domains"/>
    <property type="match status" value="1"/>
</dbReference>